<reference evidence="5" key="1">
    <citation type="submission" date="2016-10" db="EMBL/GenBank/DDBJ databases">
        <authorList>
            <person name="Varghese N."/>
            <person name="Submissions S."/>
        </authorList>
    </citation>
    <scope>NUCLEOTIDE SEQUENCE [LARGE SCALE GENOMIC DNA]</scope>
    <source>
        <strain evidence="5">DSM 24536</strain>
    </source>
</reference>
<dbReference type="OrthoDB" id="794214at2"/>
<organism evidence="4 5">
    <name type="scientific">Daejeonella rubra</name>
    <dbReference type="NCBI Taxonomy" id="990371"/>
    <lineage>
        <taxon>Bacteria</taxon>
        <taxon>Pseudomonadati</taxon>
        <taxon>Bacteroidota</taxon>
        <taxon>Sphingobacteriia</taxon>
        <taxon>Sphingobacteriales</taxon>
        <taxon>Sphingobacteriaceae</taxon>
        <taxon>Daejeonella</taxon>
    </lineage>
</organism>
<gene>
    <name evidence="4" type="ORF">SAMN05421813_12213</name>
</gene>
<dbReference type="InterPro" id="IPR021255">
    <property type="entry name" value="DUF2807"/>
</dbReference>
<dbReference type="EMBL" id="FNHH01000022">
    <property type="protein sequence ID" value="SDM74611.1"/>
    <property type="molecule type" value="Genomic_DNA"/>
</dbReference>
<accession>A0A1G9VRK7</accession>
<proteinExistence type="predicted"/>
<dbReference type="AlphaFoldDB" id="A0A1G9VRK7"/>
<name>A0A1G9VRK7_9SPHI</name>
<feature type="signal peptide" evidence="2">
    <location>
        <begin position="1"/>
        <end position="23"/>
    </location>
</feature>
<evidence type="ECO:0000313" key="4">
    <source>
        <dbReference type="EMBL" id="SDM74611.1"/>
    </source>
</evidence>
<dbReference type="RefSeq" id="WP_090705760.1">
    <property type="nucleotide sequence ID" value="NZ_FNHH01000022.1"/>
</dbReference>
<evidence type="ECO:0000313" key="5">
    <source>
        <dbReference type="Proteomes" id="UP000199226"/>
    </source>
</evidence>
<feature type="region of interest" description="Disordered" evidence="1">
    <location>
        <begin position="225"/>
        <end position="245"/>
    </location>
</feature>
<evidence type="ECO:0000259" key="3">
    <source>
        <dbReference type="Pfam" id="PF10988"/>
    </source>
</evidence>
<dbReference type="STRING" id="990371.SAMN05421813_12213"/>
<keyword evidence="2" id="KW-0732">Signal</keyword>
<dbReference type="PANTHER" id="PTHR39200:SF1">
    <property type="entry name" value="AUTO-TRANSPORTER ADHESIN HEAD GIN DOMAIN-CONTAINING PROTEIN-RELATED"/>
    <property type="match status" value="1"/>
</dbReference>
<protein>
    <submittedName>
        <fullName evidence="4">Putative auto-transporter adhesin, head GIN domain</fullName>
    </submittedName>
</protein>
<sequence>MKKTLRYFALALLMANTAELATANTLITVVKSKKISSDENRTVSGFSGISSSGSYNVFITMGNKESLRLEGSSDIISQIETTVENGILKIRNKKQMNMRNWNSGGKVNIYIEAKTLHGITLSGSGDIDVRGMVKSTQLTNTISGSGSISQSMDVENFVAVISGSGKINAKGKAENAKITIAGSGDFEGKGLQTTNASTKVSGSGNITISADKSLEALMSGSGNIQYSGNPSLKSTKSGSGSISRY</sequence>
<evidence type="ECO:0000256" key="2">
    <source>
        <dbReference type="SAM" id="SignalP"/>
    </source>
</evidence>
<keyword evidence="5" id="KW-1185">Reference proteome</keyword>
<dbReference type="Proteomes" id="UP000199226">
    <property type="component" value="Unassembled WGS sequence"/>
</dbReference>
<feature type="chain" id="PRO_5011638454" evidence="2">
    <location>
        <begin position="24"/>
        <end position="245"/>
    </location>
</feature>
<dbReference type="PANTHER" id="PTHR39200">
    <property type="entry name" value="HYPOTHETICAL EXPORTED PROTEIN"/>
    <property type="match status" value="1"/>
</dbReference>
<feature type="domain" description="Putative auto-transporter adhesin head GIN" evidence="3">
    <location>
        <begin position="46"/>
        <end position="230"/>
    </location>
</feature>
<dbReference type="Gene3D" id="2.160.20.120">
    <property type="match status" value="1"/>
</dbReference>
<dbReference type="Pfam" id="PF10988">
    <property type="entry name" value="DUF2807"/>
    <property type="match status" value="1"/>
</dbReference>
<evidence type="ECO:0000256" key="1">
    <source>
        <dbReference type="SAM" id="MobiDB-lite"/>
    </source>
</evidence>